<sequence length="51" mass="5628">TQFFKTSLNGIDLSNSNIDQIAVSLEDIKGAKINQMQAIDLMYLLGVKVVE</sequence>
<name>K1SIY2_9ZZZZ</name>
<accession>K1SIY2</accession>
<reference evidence="1" key="1">
    <citation type="journal article" date="2013" name="Environ. Microbiol.">
        <title>Microbiota from the distal guts of lean and obese adolescents exhibit partial functional redundancy besides clear differences in community structure.</title>
        <authorList>
            <person name="Ferrer M."/>
            <person name="Ruiz A."/>
            <person name="Lanza F."/>
            <person name="Haange S.B."/>
            <person name="Oberbach A."/>
            <person name="Till H."/>
            <person name="Bargiela R."/>
            <person name="Campoy C."/>
            <person name="Segura M.T."/>
            <person name="Richter M."/>
            <person name="von Bergen M."/>
            <person name="Seifert J."/>
            <person name="Suarez A."/>
        </authorList>
    </citation>
    <scope>NUCLEOTIDE SEQUENCE</scope>
</reference>
<dbReference type="Gene3D" id="2.160.20.80">
    <property type="entry name" value="E3 ubiquitin-protein ligase SopA"/>
    <property type="match status" value="1"/>
</dbReference>
<proteinExistence type="predicted"/>
<dbReference type="EMBL" id="AJWZ01008571">
    <property type="protein sequence ID" value="EKC53740.1"/>
    <property type="molecule type" value="Genomic_DNA"/>
</dbReference>
<dbReference type="SUPFAM" id="SSF141571">
    <property type="entry name" value="Pentapeptide repeat-like"/>
    <property type="match status" value="1"/>
</dbReference>
<gene>
    <name evidence="1" type="ORF">OBE_12441</name>
</gene>
<dbReference type="AlphaFoldDB" id="K1SIY2"/>
<comment type="caution">
    <text evidence="1">The sequence shown here is derived from an EMBL/GenBank/DDBJ whole genome shotgun (WGS) entry which is preliminary data.</text>
</comment>
<protein>
    <submittedName>
        <fullName evidence="1">Pentapeptide repeat protein</fullName>
    </submittedName>
</protein>
<organism evidence="1">
    <name type="scientific">human gut metagenome</name>
    <dbReference type="NCBI Taxonomy" id="408170"/>
    <lineage>
        <taxon>unclassified sequences</taxon>
        <taxon>metagenomes</taxon>
        <taxon>organismal metagenomes</taxon>
    </lineage>
</organism>
<feature type="non-terminal residue" evidence="1">
    <location>
        <position position="1"/>
    </location>
</feature>
<evidence type="ECO:0000313" key="1">
    <source>
        <dbReference type="EMBL" id="EKC53740.1"/>
    </source>
</evidence>